<gene>
    <name evidence="5" type="ORF">soil367_18535</name>
</gene>
<keyword evidence="1" id="KW-0805">Transcription regulation</keyword>
<keyword evidence="2" id="KW-0238">DNA-binding</keyword>
<evidence type="ECO:0000256" key="2">
    <source>
        <dbReference type="ARBA" id="ARBA00023125"/>
    </source>
</evidence>
<evidence type="ECO:0000313" key="5">
    <source>
        <dbReference type="EMBL" id="QCF28072.1"/>
    </source>
</evidence>
<dbReference type="PROSITE" id="PS01124">
    <property type="entry name" value="HTH_ARAC_FAMILY_2"/>
    <property type="match status" value="1"/>
</dbReference>
<dbReference type="KEGG" id="hmi:soil367_18535"/>
<feature type="domain" description="HTH araC/xylS-type" evidence="4">
    <location>
        <begin position="236"/>
        <end position="333"/>
    </location>
</feature>
<dbReference type="RefSeq" id="WP_136550746.1">
    <property type="nucleotide sequence ID" value="NZ_CP031094.1"/>
</dbReference>
<reference evidence="5 6" key="1">
    <citation type="submission" date="2018-07" db="EMBL/GenBank/DDBJ databases">
        <title>Marsedoiliclastica nanhaica gen. nov. sp. nov., a novel marine hydrocarbonoclastic bacterium isolated from an in-situ enriched hydrocarbon-degrading consortium in deep-sea sediment.</title>
        <authorList>
            <person name="Dong C."/>
            <person name="Ma T."/>
            <person name="Liu R."/>
            <person name="Shao Z."/>
        </authorList>
    </citation>
    <scope>NUCLEOTIDE SEQUENCE [LARGE SCALE GENOMIC DNA]</scope>
    <source>
        <strain evidence="6">soil36-7</strain>
        <plasmid evidence="5 6">psoil36-7</plasmid>
    </source>
</reference>
<evidence type="ECO:0000259" key="4">
    <source>
        <dbReference type="PROSITE" id="PS01124"/>
    </source>
</evidence>
<keyword evidence="3" id="KW-0804">Transcription</keyword>
<dbReference type="GO" id="GO:0000976">
    <property type="term" value="F:transcription cis-regulatory region binding"/>
    <property type="evidence" value="ECO:0007669"/>
    <property type="project" value="TreeGrafter"/>
</dbReference>
<evidence type="ECO:0000256" key="3">
    <source>
        <dbReference type="ARBA" id="ARBA00023163"/>
    </source>
</evidence>
<dbReference type="EMBL" id="CP031094">
    <property type="protein sequence ID" value="QCF28072.1"/>
    <property type="molecule type" value="Genomic_DNA"/>
</dbReference>
<dbReference type="PANTHER" id="PTHR47894">
    <property type="entry name" value="HTH-TYPE TRANSCRIPTIONAL REGULATOR GADX"/>
    <property type="match status" value="1"/>
</dbReference>
<dbReference type="OrthoDB" id="6816069at2"/>
<evidence type="ECO:0000256" key="1">
    <source>
        <dbReference type="ARBA" id="ARBA00023015"/>
    </source>
</evidence>
<keyword evidence="5" id="KW-0614">Plasmid</keyword>
<dbReference type="SUPFAM" id="SSF46689">
    <property type="entry name" value="Homeodomain-like"/>
    <property type="match status" value="1"/>
</dbReference>
<sequence>MQPDQIQIPGQYLYILSECIEDFGISRRRWLEGSGIEDLGTSTVEATVSYGDLRRLMLKAARLADNPALGLSLGQRLSLPSHGILGYALMNCGTLSDAAVLLEKYIPVRLPLVTVQIQSQNDELVLTFQETVALGEIREMLLDALLLTVKKAIDQILPGAGSSLTVCFPMAPHPGFPYASVFECGMRFHEPQAAVRLPKALMQLPIPQGNAAAYREAEALCRRELQRLTLETSYSARIKRKMLEQPGQLPALAVVASWFNLTPRTLHRRLLAEGNQYNKLLEEVKVSLALAYLANSDMSIKEIAYFLGYAELSNFRRAFKRWQRMSPSHYRETQEQARSRHHPTL</sequence>
<protein>
    <submittedName>
        <fullName evidence="5">AraC family transcriptional regulator</fullName>
    </submittedName>
</protein>
<dbReference type="InterPro" id="IPR009057">
    <property type="entry name" value="Homeodomain-like_sf"/>
</dbReference>
<evidence type="ECO:0000313" key="6">
    <source>
        <dbReference type="Proteomes" id="UP000298049"/>
    </source>
</evidence>
<dbReference type="PANTHER" id="PTHR47894:SF1">
    <property type="entry name" value="HTH-TYPE TRANSCRIPTIONAL REGULATOR VQSM"/>
    <property type="match status" value="1"/>
</dbReference>
<dbReference type="Pfam" id="PF12833">
    <property type="entry name" value="HTH_18"/>
    <property type="match status" value="1"/>
</dbReference>
<dbReference type="Proteomes" id="UP000298049">
    <property type="component" value="Plasmid psoil36-7"/>
</dbReference>
<dbReference type="Pfam" id="PF12625">
    <property type="entry name" value="Arabinose_bd"/>
    <property type="match status" value="1"/>
</dbReference>
<proteinExistence type="predicted"/>
<dbReference type="InterPro" id="IPR018060">
    <property type="entry name" value="HTH_AraC"/>
</dbReference>
<dbReference type="GO" id="GO:0005829">
    <property type="term" value="C:cytosol"/>
    <property type="evidence" value="ECO:0007669"/>
    <property type="project" value="TreeGrafter"/>
</dbReference>
<organism evidence="5 6">
    <name type="scientific">Hydrocarboniclastica marina</name>
    <dbReference type="NCBI Taxonomy" id="2259620"/>
    <lineage>
        <taxon>Bacteria</taxon>
        <taxon>Pseudomonadati</taxon>
        <taxon>Pseudomonadota</taxon>
        <taxon>Gammaproteobacteria</taxon>
        <taxon>Alteromonadales</taxon>
        <taxon>Alteromonadaceae</taxon>
        <taxon>Hydrocarboniclastica</taxon>
    </lineage>
</organism>
<dbReference type="SMART" id="SM00342">
    <property type="entry name" value="HTH_ARAC"/>
    <property type="match status" value="1"/>
</dbReference>
<dbReference type="GO" id="GO:0003700">
    <property type="term" value="F:DNA-binding transcription factor activity"/>
    <property type="evidence" value="ECO:0007669"/>
    <property type="project" value="InterPro"/>
</dbReference>
<accession>A0A4P7XMZ9</accession>
<geneLocation type="plasmid" evidence="5 6">
    <name>psoil36-7</name>
</geneLocation>
<dbReference type="Gene3D" id="1.10.10.60">
    <property type="entry name" value="Homeodomain-like"/>
    <property type="match status" value="1"/>
</dbReference>
<keyword evidence="6" id="KW-1185">Reference proteome</keyword>
<dbReference type="AlphaFoldDB" id="A0A4P7XMZ9"/>
<name>A0A4P7XMZ9_9ALTE</name>
<dbReference type="InterPro" id="IPR032687">
    <property type="entry name" value="AraC-type_N"/>
</dbReference>